<gene>
    <name evidence="3" type="ordered locus">Deba_0364</name>
</gene>
<dbReference type="PANTHER" id="PTHR42252">
    <property type="entry name" value="DUF5616 DOMAIN-CONTAINING PROTEIN"/>
    <property type="match status" value="1"/>
</dbReference>
<dbReference type="HOGENOM" id="CLU_102155_0_0_7"/>
<dbReference type="InterPro" id="IPR041652">
    <property type="entry name" value="DUF5616"/>
</dbReference>
<protein>
    <recommendedName>
        <fullName evidence="5">DUF434 domain-containing protein</fullName>
    </recommendedName>
</protein>
<dbReference type="RefSeq" id="WP_013257195.1">
    <property type="nucleotide sequence ID" value="NC_014365.1"/>
</dbReference>
<accession>E1QDV3</accession>
<feature type="domain" description="DUF434" evidence="1">
    <location>
        <begin position="16"/>
        <end position="70"/>
    </location>
</feature>
<dbReference type="PANTHER" id="PTHR42252:SF1">
    <property type="entry name" value="DUF434 DOMAIN-CONTAINING PROTEIN"/>
    <property type="match status" value="1"/>
</dbReference>
<dbReference type="EMBL" id="CP002085">
    <property type="protein sequence ID" value="ADK83739.1"/>
    <property type="molecule type" value="Genomic_DNA"/>
</dbReference>
<dbReference type="InterPro" id="IPR007368">
    <property type="entry name" value="DUF434"/>
</dbReference>
<dbReference type="Proteomes" id="UP000009047">
    <property type="component" value="Chromosome"/>
</dbReference>
<evidence type="ECO:0000259" key="2">
    <source>
        <dbReference type="Pfam" id="PF18481"/>
    </source>
</evidence>
<dbReference type="OrthoDB" id="5503612at2"/>
<organism evidence="3 4">
    <name type="scientific">Desulfarculus baarsii (strain ATCC 33931 / DSM 2075 / LMG 7858 / VKM B-1802 / 2st14)</name>
    <dbReference type="NCBI Taxonomy" id="644282"/>
    <lineage>
        <taxon>Bacteria</taxon>
        <taxon>Pseudomonadati</taxon>
        <taxon>Thermodesulfobacteriota</taxon>
        <taxon>Desulfarculia</taxon>
        <taxon>Desulfarculales</taxon>
        <taxon>Desulfarculaceae</taxon>
        <taxon>Desulfarculus</taxon>
    </lineage>
</organism>
<evidence type="ECO:0000259" key="1">
    <source>
        <dbReference type="Pfam" id="PF04256"/>
    </source>
</evidence>
<dbReference type="KEGG" id="dbr:Deba_0364"/>
<dbReference type="AlphaFoldDB" id="E1QDV3"/>
<dbReference type="Pfam" id="PF04256">
    <property type="entry name" value="DUF434"/>
    <property type="match status" value="1"/>
</dbReference>
<name>E1QDV3_DESB2</name>
<dbReference type="STRING" id="644282.Deba_0364"/>
<evidence type="ECO:0000313" key="4">
    <source>
        <dbReference type="Proteomes" id="UP000009047"/>
    </source>
</evidence>
<evidence type="ECO:0008006" key="5">
    <source>
        <dbReference type="Google" id="ProtNLM"/>
    </source>
</evidence>
<sequence>MNSGAAHIDQPRLAALRAAAADAREFLGRGYPRRRVLELVGDRHGLDAQARQMLARGVDAPRQADARRRKLLGLEDLRGAVVAIDGHNVLITLETALAEGPLLWADDGALRDIAAIGRNHRPGPRALAAARLAVEALAEAGAAEALFFFHQRLPKSGWLAGQTRAIAAEIGLACLAEAIVWPPGRLARHLGPVASGDRVVIEAASRPLDLAGRLARQMTPRPFIVSLSP</sequence>
<evidence type="ECO:0000313" key="3">
    <source>
        <dbReference type="EMBL" id="ADK83739.1"/>
    </source>
</evidence>
<keyword evidence="4" id="KW-1185">Reference proteome</keyword>
<dbReference type="Pfam" id="PF18481">
    <property type="entry name" value="DUF5616"/>
    <property type="match status" value="1"/>
</dbReference>
<dbReference type="eggNOG" id="COG2454">
    <property type="taxonomic scope" value="Bacteria"/>
</dbReference>
<feature type="domain" description="DUF5616" evidence="2">
    <location>
        <begin position="75"/>
        <end position="212"/>
    </location>
</feature>
<reference evidence="3 4" key="1">
    <citation type="journal article" date="2010" name="Stand. Genomic Sci.">
        <title>Complete genome sequence of Desulfarculus baarsii type strain (2st14).</title>
        <authorList>
            <person name="Sun H."/>
            <person name="Spring S."/>
            <person name="Lapidus A."/>
            <person name="Davenport K."/>
            <person name="Del Rio T.G."/>
            <person name="Tice H."/>
            <person name="Nolan M."/>
            <person name="Copeland A."/>
            <person name="Cheng J.F."/>
            <person name="Lucas S."/>
            <person name="Tapia R."/>
            <person name="Goodwin L."/>
            <person name="Pitluck S."/>
            <person name="Ivanova N."/>
            <person name="Pagani I."/>
            <person name="Mavromatis K."/>
            <person name="Ovchinnikova G."/>
            <person name="Pati A."/>
            <person name="Chen A."/>
            <person name="Palaniappan K."/>
            <person name="Hauser L."/>
            <person name="Chang Y.J."/>
            <person name="Jeffries C.D."/>
            <person name="Detter J.C."/>
            <person name="Han C."/>
            <person name="Rohde M."/>
            <person name="Brambilla E."/>
            <person name="Goker M."/>
            <person name="Woyke T."/>
            <person name="Bristow J."/>
            <person name="Eisen J.A."/>
            <person name="Markowitz V."/>
            <person name="Hugenholtz P."/>
            <person name="Kyrpides N.C."/>
            <person name="Klenk H.P."/>
            <person name="Land M."/>
        </authorList>
    </citation>
    <scope>NUCLEOTIDE SEQUENCE [LARGE SCALE GENOMIC DNA]</scope>
    <source>
        <strain evidence="4">ATCC 33931 / DSM 2075 / LMG 7858 / VKM B-1802 / 2st14</strain>
    </source>
</reference>
<proteinExistence type="predicted"/>